<evidence type="ECO:0000256" key="8">
    <source>
        <dbReference type="ARBA" id="ARBA00023004"/>
    </source>
</evidence>
<proteinExistence type="inferred from homology"/>
<dbReference type="InterPro" id="IPR001155">
    <property type="entry name" value="OxRdtase_FMN_N"/>
</dbReference>
<organism evidence="12 13">
    <name type="scientific">Breznakia pachnodae</name>
    <dbReference type="NCBI Taxonomy" id="265178"/>
    <lineage>
        <taxon>Bacteria</taxon>
        <taxon>Bacillati</taxon>
        <taxon>Bacillota</taxon>
        <taxon>Erysipelotrichia</taxon>
        <taxon>Erysipelotrichales</taxon>
        <taxon>Erysipelotrichaceae</taxon>
        <taxon>Breznakia</taxon>
    </lineage>
</organism>
<keyword evidence="7" id="KW-0560">Oxidoreductase</keyword>
<dbReference type="InterPro" id="IPR036188">
    <property type="entry name" value="FAD/NAD-bd_sf"/>
</dbReference>
<comment type="cofactor">
    <cofactor evidence="1">
        <name>FMN</name>
        <dbReference type="ChEBI" id="CHEBI:58210"/>
    </cofactor>
</comment>
<evidence type="ECO:0000256" key="2">
    <source>
        <dbReference type="ARBA" id="ARBA00001966"/>
    </source>
</evidence>
<dbReference type="PRINTS" id="PR00368">
    <property type="entry name" value="FADPNR"/>
</dbReference>
<dbReference type="Gene3D" id="3.50.50.60">
    <property type="entry name" value="FAD/NAD(P)-binding domain"/>
    <property type="match status" value="1"/>
</dbReference>
<comment type="caution">
    <text evidence="12">The sequence shown here is derived from an EMBL/GenBank/DDBJ whole genome shotgun (WGS) entry which is preliminary data.</text>
</comment>
<evidence type="ECO:0000259" key="10">
    <source>
        <dbReference type="Pfam" id="PF00724"/>
    </source>
</evidence>
<comment type="similarity">
    <text evidence="3">In the N-terminal section; belongs to the NADH:flavin oxidoreductase/NADH oxidase family.</text>
</comment>
<feature type="domain" description="FAD/NAD(P)-binding" evidence="11">
    <location>
        <begin position="384"/>
        <end position="610"/>
    </location>
</feature>
<evidence type="ECO:0000259" key="11">
    <source>
        <dbReference type="Pfam" id="PF07992"/>
    </source>
</evidence>
<keyword evidence="13" id="KW-1185">Reference proteome</keyword>
<dbReference type="SUPFAM" id="SSF51395">
    <property type="entry name" value="FMN-linked oxidoreductases"/>
    <property type="match status" value="1"/>
</dbReference>
<dbReference type="EMBL" id="JAUSUR010000007">
    <property type="protein sequence ID" value="MDQ0362749.1"/>
    <property type="molecule type" value="Genomic_DNA"/>
</dbReference>
<evidence type="ECO:0000256" key="9">
    <source>
        <dbReference type="ARBA" id="ARBA00023014"/>
    </source>
</evidence>
<dbReference type="Gene3D" id="3.20.20.70">
    <property type="entry name" value="Aldolase class I"/>
    <property type="match status" value="1"/>
</dbReference>
<keyword evidence="9" id="KW-0411">Iron-sulfur</keyword>
<dbReference type="PANTHER" id="PTHR42917">
    <property type="entry name" value="2,4-DIENOYL-COA REDUCTASE"/>
    <property type="match status" value="1"/>
</dbReference>
<dbReference type="PANTHER" id="PTHR42917:SF2">
    <property type="entry name" value="2,4-DIENOYL-COA REDUCTASE [(2E)-ENOYL-COA-PRODUCING]"/>
    <property type="match status" value="1"/>
</dbReference>
<evidence type="ECO:0000256" key="7">
    <source>
        <dbReference type="ARBA" id="ARBA00023002"/>
    </source>
</evidence>
<evidence type="ECO:0000256" key="3">
    <source>
        <dbReference type="ARBA" id="ARBA00011048"/>
    </source>
</evidence>
<dbReference type="Proteomes" id="UP001230220">
    <property type="component" value="Unassembled WGS sequence"/>
</dbReference>
<dbReference type="InterPro" id="IPR023753">
    <property type="entry name" value="FAD/NAD-binding_dom"/>
</dbReference>
<dbReference type="CDD" id="cd02803">
    <property type="entry name" value="OYE_like_FMN_family"/>
    <property type="match status" value="1"/>
</dbReference>
<dbReference type="SUPFAM" id="SSF51971">
    <property type="entry name" value="Nucleotide-binding domain"/>
    <property type="match status" value="1"/>
</dbReference>
<dbReference type="PRINTS" id="PR00469">
    <property type="entry name" value="PNDRDTASEII"/>
</dbReference>
<keyword evidence="8" id="KW-0408">Iron</keyword>
<feature type="domain" description="NADH:flavin oxidoreductase/NADH oxidase N-terminal" evidence="10">
    <location>
        <begin position="5"/>
        <end position="335"/>
    </location>
</feature>
<dbReference type="RefSeq" id="WP_307410709.1">
    <property type="nucleotide sequence ID" value="NZ_JAUSUR010000007.1"/>
</dbReference>
<evidence type="ECO:0000313" key="13">
    <source>
        <dbReference type="Proteomes" id="UP001230220"/>
    </source>
</evidence>
<keyword evidence="4" id="KW-0285">Flavoprotein</keyword>
<dbReference type="Pfam" id="PF00724">
    <property type="entry name" value="Oxidored_FMN"/>
    <property type="match status" value="1"/>
</dbReference>
<name>A0ABU0E7Q8_9FIRM</name>
<evidence type="ECO:0000256" key="1">
    <source>
        <dbReference type="ARBA" id="ARBA00001917"/>
    </source>
</evidence>
<evidence type="ECO:0000256" key="4">
    <source>
        <dbReference type="ARBA" id="ARBA00022630"/>
    </source>
</evidence>
<reference evidence="12 13" key="1">
    <citation type="submission" date="2023-07" db="EMBL/GenBank/DDBJ databases">
        <title>Genomic Encyclopedia of Type Strains, Phase IV (KMG-IV): sequencing the most valuable type-strain genomes for metagenomic binning, comparative biology and taxonomic classification.</title>
        <authorList>
            <person name="Goeker M."/>
        </authorList>
    </citation>
    <scope>NUCLEOTIDE SEQUENCE [LARGE SCALE GENOMIC DNA]</scope>
    <source>
        <strain evidence="12 13">DSM 16784</strain>
    </source>
</reference>
<keyword evidence="6" id="KW-0479">Metal-binding</keyword>
<comment type="cofactor">
    <cofactor evidence="2">
        <name>[4Fe-4S] cluster</name>
        <dbReference type="ChEBI" id="CHEBI:49883"/>
    </cofactor>
</comment>
<keyword evidence="5" id="KW-0288">FMN</keyword>
<dbReference type="InterPro" id="IPR051793">
    <property type="entry name" value="NADH:flavin_oxidoreductase"/>
</dbReference>
<evidence type="ECO:0000313" key="12">
    <source>
        <dbReference type="EMBL" id="MDQ0362749.1"/>
    </source>
</evidence>
<sequence length="642" mass="69897">MKYTNLFEPINIGQLTIKNRFVMPAMDSGTTTSEHLFSDQSIAYFAARAKGGFGLIITEYMAVVPEGIGNPKEVGLWDDSFIPNISKLSDAVHKSNGKIFAQLHHSGMMCVQKNTGVQPAGPSAIASANYLEPVREYSTKEVYELIEKFAQAAQRTKKAGFDGVEVHGAHGYLIAQFLSTATNKRVDEFGGSYDNRFRFARLIIQRVKTLCGNDFPVLFRLSAEEFMDGGCTIDDAIIYASLAQDAGADAIHVSTGTGVGGNIVTPLYFDPGFNIDNATKIKANVSIPVIGVGRINDPALANQIITSGRADMISLGRQSVCDPEFPNKIFEERTDEIFKCTGCMQRCYYSKGYDESDVGISCMINPFSGKESDWKFINTAVKKKIVVVGAGPAGLEVAWIAAKRGHDVSVYEKNSTPGGNYRLAAIPPKKQDLAKTIHTYTTLCKKHGVELHYDYEMTSKKLNSLNGDVVILSTGSTPLLPPIKGLQIDDCIKANDILDGTKVIANQNVLIIGGGLVGCETAEFLSGYHNNISIVDMESQFAKDAVKRSRAVLMERLQHNNVSMYPNTKVLEILKDGIKAIRDDNEVTMNGFDTVIIALGSKAYNPLEESIQANEVYVIGDAKIARDAKAAIYEAAKLGLSI</sequence>
<dbReference type="InterPro" id="IPR013785">
    <property type="entry name" value="Aldolase_TIM"/>
</dbReference>
<accession>A0ABU0E7Q8</accession>
<evidence type="ECO:0000256" key="5">
    <source>
        <dbReference type="ARBA" id="ARBA00022643"/>
    </source>
</evidence>
<evidence type="ECO:0000256" key="6">
    <source>
        <dbReference type="ARBA" id="ARBA00022723"/>
    </source>
</evidence>
<protein>
    <submittedName>
        <fullName evidence="12">2,4-dienoyl-CoA reductase-like NADH-dependent reductase (Old Yellow Enzyme family)/pyruvate/2-oxoglutarate dehydrogenase complex dihydrolipoamide dehydrogenase (E3) component</fullName>
    </submittedName>
</protein>
<dbReference type="Gene3D" id="3.40.50.720">
    <property type="entry name" value="NAD(P)-binding Rossmann-like Domain"/>
    <property type="match status" value="1"/>
</dbReference>
<dbReference type="Pfam" id="PF07992">
    <property type="entry name" value="Pyr_redox_2"/>
    <property type="match status" value="1"/>
</dbReference>
<gene>
    <name evidence="12" type="ORF">J2S15_003503</name>
</gene>